<name>A0ABX2IQQ2_9RHOB</name>
<protein>
    <submittedName>
        <fullName evidence="2">Uncharacterized protein</fullName>
    </submittedName>
</protein>
<organism evidence="2 3">
    <name type="scientific">Parasulfitobacter algicola</name>
    <dbReference type="NCBI Taxonomy" id="2614809"/>
    <lineage>
        <taxon>Bacteria</taxon>
        <taxon>Pseudomonadati</taxon>
        <taxon>Pseudomonadota</taxon>
        <taxon>Alphaproteobacteria</taxon>
        <taxon>Rhodobacterales</taxon>
        <taxon>Roseobacteraceae</taxon>
        <taxon>Parasulfitobacter</taxon>
    </lineage>
</organism>
<comment type="caution">
    <text evidence="2">The sequence shown here is derived from an EMBL/GenBank/DDBJ whole genome shotgun (WGS) entry which is preliminary data.</text>
</comment>
<feature type="coiled-coil region" evidence="1">
    <location>
        <begin position="31"/>
        <end position="99"/>
    </location>
</feature>
<gene>
    <name evidence="2" type="ORF">HRQ87_10355</name>
</gene>
<dbReference type="Proteomes" id="UP000777935">
    <property type="component" value="Unassembled WGS sequence"/>
</dbReference>
<evidence type="ECO:0000256" key="1">
    <source>
        <dbReference type="SAM" id="Coils"/>
    </source>
</evidence>
<keyword evidence="3" id="KW-1185">Reference proteome</keyword>
<proteinExistence type="predicted"/>
<accession>A0ABX2IQQ2</accession>
<keyword evidence="1" id="KW-0175">Coiled coil</keyword>
<reference evidence="2 3" key="1">
    <citation type="submission" date="2020-06" db="EMBL/GenBank/DDBJ databases">
        <title>Sulfitobacter algicola sp. nov., isolated from green algae.</title>
        <authorList>
            <person name="Wang C."/>
        </authorList>
    </citation>
    <scope>NUCLEOTIDE SEQUENCE [LARGE SCALE GENOMIC DNA]</scope>
    <source>
        <strain evidence="2 3">1151</strain>
    </source>
</reference>
<evidence type="ECO:0000313" key="3">
    <source>
        <dbReference type="Proteomes" id="UP000777935"/>
    </source>
</evidence>
<dbReference type="EMBL" id="JABUFE010000005">
    <property type="protein sequence ID" value="NSX55204.1"/>
    <property type="molecule type" value="Genomic_DNA"/>
</dbReference>
<dbReference type="RefSeq" id="WP_174138028.1">
    <property type="nucleotide sequence ID" value="NZ_JABUFE010000005.1"/>
</dbReference>
<sequence>MKDIDALQSRIISAMDRISKGLDKIGSEANNTAVEEELDAQKASNIKLSQELTALRKALKKSEDANPTGSEDQQKVLDLETEVKELRQANQKLKDLQSADRAELDAILAELKTVVKEKI</sequence>
<evidence type="ECO:0000313" key="2">
    <source>
        <dbReference type="EMBL" id="NSX55204.1"/>
    </source>
</evidence>